<protein>
    <submittedName>
        <fullName evidence="8">Peroxidase</fullName>
    </submittedName>
</protein>
<evidence type="ECO:0000256" key="2">
    <source>
        <dbReference type="ARBA" id="ARBA00022525"/>
    </source>
</evidence>
<dbReference type="InterPro" id="IPR037120">
    <property type="entry name" value="Haem_peroxidase_sf_animal"/>
</dbReference>
<keyword evidence="5" id="KW-0408">Iron</keyword>
<gene>
    <name evidence="8" type="ORF">BV898_07098</name>
</gene>
<dbReference type="GO" id="GO:0006979">
    <property type="term" value="P:response to oxidative stress"/>
    <property type="evidence" value="ECO:0007669"/>
    <property type="project" value="InterPro"/>
</dbReference>
<evidence type="ECO:0000256" key="7">
    <source>
        <dbReference type="SAM" id="SignalP"/>
    </source>
</evidence>
<keyword evidence="4 7" id="KW-0732">Signal</keyword>
<dbReference type="SUPFAM" id="SSF48113">
    <property type="entry name" value="Heme-dependent peroxidases"/>
    <property type="match status" value="1"/>
</dbReference>
<evidence type="ECO:0000313" key="9">
    <source>
        <dbReference type="Proteomes" id="UP000192578"/>
    </source>
</evidence>
<dbReference type="GO" id="GO:0020037">
    <property type="term" value="F:heme binding"/>
    <property type="evidence" value="ECO:0007669"/>
    <property type="project" value="InterPro"/>
</dbReference>
<dbReference type="GO" id="GO:0004601">
    <property type="term" value="F:peroxidase activity"/>
    <property type="evidence" value="ECO:0007669"/>
    <property type="project" value="UniProtKB-KW"/>
</dbReference>
<organism evidence="8 9">
    <name type="scientific">Hypsibius exemplaris</name>
    <name type="common">Freshwater tardigrade</name>
    <dbReference type="NCBI Taxonomy" id="2072580"/>
    <lineage>
        <taxon>Eukaryota</taxon>
        <taxon>Metazoa</taxon>
        <taxon>Ecdysozoa</taxon>
        <taxon>Tardigrada</taxon>
        <taxon>Eutardigrada</taxon>
        <taxon>Parachela</taxon>
        <taxon>Hypsibioidea</taxon>
        <taxon>Hypsibiidae</taxon>
        <taxon>Hypsibius</taxon>
    </lineage>
</organism>
<dbReference type="PANTHER" id="PTHR11475">
    <property type="entry name" value="OXIDASE/PEROXIDASE"/>
    <property type="match status" value="1"/>
</dbReference>
<keyword evidence="3 8" id="KW-0575">Peroxidase</keyword>
<dbReference type="PANTHER" id="PTHR11475:SF134">
    <property type="entry name" value="LD42267P"/>
    <property type="match status" value="1"/>
</dbReference>
<name>A0A1W0WUG8_HYPEX</name>
<evidence type="ECO:0000256" key="6">
    <source>
        <dbReference type="SAM" id="MobiDB-lite"/>
    </source>
</evidence>
<proteinExistence type="predicted"/>
<dbReference type="FunFam" id="1.10.640.10:FF:000003">
    <property type="entry name" value="chorion peroxidase"/>
    <property type="match status" value="1"/>
</dbReference>
<feature type="region of interest" description="Disordered" evidence="6">
    <location>
        <begin position="27"/>
        <end position="46"/>
    </location>
</feature>
<evidence type="ECO:0000256" key="4">
    <source>
        <dbReference type="ARBA" id="ARBA00022729"/>
    </source>
</evidence>
<sequence length="791" mass="88115">MTIFHPFPLFLLVLQCAIALGASVEKDQNTDLSGPPSDPNPKLPKEVSRVNRELLELLEDETTLSSRFPEFSNDFISGLVTNGRHRAEELFGVPLEGESYDDVVDGTENPDFSKSKRDFKEPLIVASQFPVVENGSAAAGLGRFGAMMQRVVPVSQQANVLLDITKGIAESEKLRGKRQFFAVGLRGLAVPQFRSLCPFPKERALVSLADPFNLRTLPQCAHTKYRSMSGFCNNIALPNRGKESTIYRRLLDSNYGDGVAEVRRSVTGQALPGPRLISLTVFDGEESPRYDMSALNAHFGQFVAHDMANSPSSKTADRQTPKCCDTTAQPTHPDCWPIDIPTSDEISAKNGRTCMEFVRTLPGVRPGCTLGAREQINQVTHFLDASTVYGSTDEEALALRTLDGRGELKTVKPIWNFPHFTVMTPDASGCADATGRQCFKGGDQRTNVQPGLTMMHTIWMRNHNRLAEILLAVNPHWNDEQVFQEARRLSIAQLQHIVYNEYIPNFLGSLVMDSFGLSLLKNGRYAGYNITAHPAITSEFAVAGFRLHSTIPPVIALRNMDNSKAGSKLLRNAWFQPFDLYQGEYFVQCTAGMAAGALDKMDHHFTDETRNHLFQTFPSQIGLDLPAIDIQRGRDHGLQPWVKYRELCQLRVPKSFEELKVMDVMPSIVVDRMASIYSSVEDVDLFVAGTAERHVAGGMVGPTFACIIGEQFFKLKSGDRFWYENDLPIPSAFTQRQIDEIRKTSFAQLLCTNVDALEKIQTRVFHAANEHDNPLLLCSSLPDLDFSAWKE</sequence>
<accession>A0A1W0WUG8</accession>
<dbReference type="InterPro" id="IPR019791">
    <property type="entry name" value="Haem_peroxidase_animal"/>
</dbReference>
<dbReference type="GO" id="GO:0005576">
    <property type="term" value="C:extracellular region"/>
    <property type="evidence" value="ECO:0007669"/>
    <property type="project" value="UniProtKB-SubCell"/>
</dbReference>
<comment type="caution">
    <text evidence="8">The sequence shown here is derived from an EMBL/GenBank/DDBJ whole genome shotgun (WGS) entry which is preliminary data.</text>
</comment>
<dbReference type="PROSITE" id="PS50292">
    <property type="entry name" value="PEROXIDASE_3"/>
    <property type="match status" value="1"/>
</dbReference>
<dbReference type="CDD" id="cd09823">
    <property type="entry name" value="peroxinectin_like"/>
    <property type="match status" value="1"/>
</dbReference>
<evidence type="ECO:0000256" key="1">
    <source>
        <dbReference type="ARBA" id="ARBA00004613"/>
    </source>
</evidence>
<dbReference type="OrthoDB" id="823504at2759"/>
<reference evidence="9" key="1">
    <citation type="submission" date="2017-01" db="EMBL/GenBank/DDBJ databases">
        <title>Comparative genomics of anhydrobiosis in the tardigrade Hypsibius dujardini.</title>
        <authorList>
            <person name="Yoshida Y."/>
            <person name="Koutsovoulos G."/>
            <person name="Laetsch D."/>
            <person name="Stevens L."/>
            <person name="Kumar S."/>
            <person name="Horikawa D."/>
            <person name="Ishino K."/>
            <person name="Komine S."/>
            <person name="Tomita M."/>
            <person name="Blaxter M."/>
            <person name="Arakawa K."/>
        </authorList>
    </citation>
    <scope>NUCLEOTIDE SEQUENCE [LARGE SCALE GENOMIC DNA]</scope>
    <source>
        <strain evidence="9">Z151</strain>
    </source>
</reference>
<evidence type="ECO:0000313" key="8">
    <source>
        <dbReference type="EMBL" id="OQV18842.1"/>
    </source>
</evidence>
<dbReference type="Proteomes" id="UP000192578">
    <property type="component" value="Unassembled WGS sequence"/>
</dbReference>
<keyword evidence="3 8" id="KW-0560">Oxidoreductase</keyword>
<feature type="binding site" description="axial binding residue" evidence="5">
    <location>
        <position position="548"/>
    </location>
    <ligand>
        <name>heme b</name>
        <dbReference type="ChEBI" id="CHEBI:60344"/>
    </ligand>
    <ligandPart>
        <name>Fe</name>
        <dbReference type="ChEBI" id="CHEBI:18248"/>
    </ligandPart>
</feature>
<feature type="chain" id="PRO_5012822664" evidence="7">
    <location>
        <begin position="22"/>
        <end position="791"/>
    </location>
</feature>
<comment type="subcellular location">
    <subcellularLocation>
        <location evidence="1">Secreted</location>
    </subcellularLocation>
</comment>
<feature type="signal peptide" evidence="7">
    <location>
        <begin position="1"/>
        <end position="21"/>
    </location>
</feature>
<dbReference type="EMBL" id="MTYJ01000045">
    <property type="protein sequence ID" value="OQV18842.1"/>
    <property type="molecule type" value="Genomic_DNA"/>
</dbReference>
<dbReference type="AlphaFoldDB" id="A0A1W0WUG8"/>
<keyword evidence="5" id="KW-0349">Heme</keyword>
<keyword evidence="9" id="KW-1185">Reference proteome</keyword>
<evidence type="ECO:0000256" key="3">
    <source>
        <dbReference type="ARBA" id="ARBA00022559"/>
    </source>
</evidence>
<dbReference type="GO" id="GO:0046872">
    <property type="term" value="F:metal ion binding"/>
    <property type="evidence" value="ECO:0007669"/>
    <property type="project" value="UniProtKB-KW"/>
</dbReference>
<dbReference type="PRINTS" id="PR00457">
    <property type="entry name" value="ANPEROXIDASE"/>
</dbReference>
<keyword evidence="5" id="KW-0479">Metal-binding</keyword>
<keyword evidence="2" id="KW-0964">Secreted</keyword>
<dbReference type="Pfam" id="PF03098">
    <property type="entry name" value="An_peroxidase"/>
    <property type="match status" value="1"/>
</dbReference>
<dbReference type="InterPro" id="IPR010255">
    <property type="entry name" value="Haem_peroxidase_sf"/>
</dbReference>
<evidence type="ECO:0000256" key="5">
    <source>
        <dbReference type="PIRSR" id="PIRSR619791-2"/>
    </source>
</evidence>
<dbReference type="Gene3D" id="1.10.640.10">
    <property type="entry name" value="Haem peroxidase domain superfamily, animal type"/>
    <property type="match status" value="1"/>
</dbReference>